<dbReference type="InterPro" id="IPR036112">
    <property type="entry name" value="ComA_synth_sf"/>
</dbReference>
<dbReference type="RefSeq" id="WP_390297850.1">
    <property type="nucleotide sequence ID" value="NZ_JBHULI010000002.1"/>
</dbReference>
<proteinExistence type="inferred from homology"/>
<dbReference type="EMBL" id="JBHULI010000002">
    <property type="protein sequence ID" value="MFD2531219.1"/>
    <property type="molecule type" value="Genomic_DNA"/>
</dbReference>
<dbReference type="Proteomes" id="UP001597460">
    <property type="component" value="Unassembled WGS sequence"/>
</dbReference>
<dbReference type="PANTHER" id="PTHR48413:SF1">
    <property type="entry name" value="PROTEIN HEAT-STRESS-ASSOCIATED 32"/>
    <property type="match status" value="1"/>
</dbReference>
<evidence type="ECO:0000256" key="1">
    <source>
        <dbReference type="ARBA" id="ARBA00010424"/>
    </source>
</evidence>
<protein>
    <submittedName>
        <fullName evidence="2">Phosphosulfolactate synthase</fullName>
        <ecNumber evidence="2">4.4.1.19</ecNumber>
    </submittedName>
</protein>
<dbReference type="EC" id="4.4.1.19" evidence="2"/>
<gene>
    <name evidence="2" type="ORF">ACFSVN_02030</name>
</gene>
<dbReference type="Gene3D" id="3.20.20.70">
    <property type="entry name" value="Aldolase class I"/>
    <property type="match status" value="1"/>
</dbReference>
<comment type="caution">
    <text evidence="2">The sequence shown here is derived from an EMBL/GenBank/DDBJ whole genome shotgun (WGS) entry which is preliminary data.</text>
</comment>
<sequence>MAFTLNHLPKRTEKPRNEGLTLALDKGYSVRQAEDFVESSSNYFDVVKLGWGTSYVTQNLEEKIAVYHNAGIPVYFGGTLFEAYVLRDQLDAYVELMKNYGIEHVEVSNGTIWLSDDRKQAIIKELSQEFYVYSEVGSKNPNDIIPPYKWVKIIENELKAGSQKVICEARESGTVGVFRPNGEVRSGLIEEITDQIPQDKLIFEAPQKEQQVWFIRKFGSNVNLGNIVPADVISLETLRLGLRGDTLLDFYSLDDDEDLNNVMKDTNTISNKE</sequence>
<accession>A0ABW5JGQ0</accession>
<name>A0ABW5JGQ0_9BACT</name>
<dbReference type="InterPro" id="IPR013785">
    <property type="entry name" value="Aldolase_TIM"/>
</dbReference>
<dbReference type="GO" id="GO:0043817">
    <property type="term" value="F:phosphosulfolactate synthase activity"/>
    <property type="evidence" value="ECO:0007669"/>
    <property type="project" value="UniProtKB-EC"/>
</dbReference>
<reference evidence="3" key="1">
    <citation type="journal article" date="2019" name="Int. J. Syst. Evol. Microbiol.">
        <title>The Global Catalogue of Microorganisms (GCM) 10K type strain sequencing project: providing services to taxonomists for standard genome sequencing and annotation.</title>
        <authorList>
            <consortium name="The Broad Institute Genomics Platform"/>
            <consortium name="The Broad Institute Genome Sequencing Center for Infectious Disease"/>
            <person name="Wu L."/>
            <person name="Ma J."/>
        </authorList>
    </citation>
    <scope>NUCLEOTIDE SEQUENCE [LARGE SCALE GENOMIC DNA]</scope>
    <source>
        <strain evidence="3">KCTC 52042</strain>
    </source>
</reference>
<dbReference type="SUPFAM" id="SSF102110">
    <property type="entry name" value="(2r)-phospho-3-sulfolactate synthase ComA"/>
    <property type="match status" value="1"/>
</dbReference>
<evidence type="ECO:0000313" key="2">
    <source>
        <dbReference type="EMBL" id="MFD2531219.1"/>
    </source>
</evidence>
<dbReference type="Pfam" id="PF02679">
    <property type="entry name" value="ComA"/>
    <property type="match status" value="1"/>
</dbReference>
<keyword evidence="2" id="KW-0456">Lyase</keyword>
<dbReference type="InterPro" id="IPR003830">
    <property type="entry name" value="ComA_synth"/>
</dbReference>
<organism evidence="2 3">
    <name type="scientific">Gracilimonas halophila</name>
    <dbReference type="NCBI Taxonomy" id="1834464"/>
    <lineage>
        <taxon>Bacteria</taxon>
        <taxon>Pseudomonadati</taxon>
        <taxon>Balneolota</taxon>
        <taxon>Balneolia</taxon>
        <taxon>Balneolales</taxon>
        <taxon>Balneolaceae</taxon>
        <taxon>Gracilimonas</taxon>
    </lineage>
</organism>
<evidence type="ECO:0000313" key="3">
    <source>
        <dbReference type="Proteomes" id="UP001597460"/>
    </source>
</evidence>
<keyword evidence="3" id="KW-1185">Reference proteome</keyword>
<comment type="similarity">
    <text evidence="1">Belongs to the phosphosulfolactate synthase family.</text>
</comment>
<dbReference type="PANTHER" id="PTHR48413">
    <property type="match status" value="1"/>
</dbReference>